<evidence type="ECO:0000259" key="9">
    <source>
        <dbReference type="PROSITE" id="PS50011"/>
    </source>
</evidence>
<dbReference type="Gene3D" id="3.80.10.10">
    <property type="entry name" value="Ribonuclease Inhibitor"/>
    <property type="match status" value="1"/>
</dbReference>
<dbReference type="Proteomes" id="UP000326396">
    <property type="component" value="Linkage Group LG9"/>
</dbReference>
<evidence type="ECO:0000256" key="6">
    <source>
        <dbReference type="ARBA" id="ARBA00023136"/>
    </source>
</evidence>
<dbReference type="AlphaFoldDB" id="A0A5N6LNN6"/>
<protein>
    <recommendedName>
        <fullName evidence="9">Protein kinase domain-containing protein</fullName>
    </recommendedName>
</protein>
<evidence type="ECO:0000256" key="2">
    <source>
        <dbReference type="ARBA" id="ARBA00022614"/>
    </source>
</evidence>
<feature type="transmembrane region" description="Helical" evidence="7">
    <location>
        <begin position="200"/>
        <end position="220"/>
    </location>
</feature>
<dbReference type="Pfam" id="PF00069">
    <property type="entry name" value="Pkinase"/>
    <property type="match status" value="1"/>
</dbReference>
<sequence length="927" mass="103873">MSPFSIFVFSVTILLHRATSELNDNERTALLTFIKNLADHDDSYDWTQAQSPCTSWKGVTCDPTGVTVTHLKLPAANLVGEIPANTIGKLYSLRVLSLPDNRLNGTIPFDFYGLSLEGLYLQNNHFSGQLPYMNTKDLKKLDVSNNAFSCRIPLSLSKFPESAFSGNENLCGSPLESCVLKNILCPARSTILTAKLEQNVVVVGTIGFGLLLLILIICCLRKKKQPPATGSNPNSLEAPDRTQGEGNGLVMMFDDGITTNSFGIEDLLQASAEVLGTGGFGTSYKLQVTVEKTMSTMVVKRLKDVTVSKMEFESQMEVLGKMKDEHVVPLRGYCYGSQDDDEKWVVYDYVHGGSLFAHLHGGLNGTQLDWDNRKRIALSAAKGVAYLHVCKVVHGNIKSSNILLRQETNKEVVVADYGLNTLFDSRSSSNYRVMGYWAPEILKNYRFSFKADVYSFGVLLLELLTRKAPNQASTGEVWNEFPMWVQMVAHEEPKVEIFDVDLRRYQNINEMFKMLQIAKDCVAIVPDKRPTMHEVVSMMEEMNQDVTMIWGSDSIVVSKRVKVGVSVGVALLLLVILYCFRKKIRTPIKQPWEPSLEAPDMARKGNKLGFFDDGYKGLGWDELVQGSAEVLGTGGFGTSYKRVLVETKMTVVLKRLIKDVSVTKMEFESQMEVLGKMKHENVVPLRGYSYGSQDDEEKWVVYDYMHGGSLSAHLHGLRGTRLNWNHRMRIALTAARGVAYLHANNVVHGNIRSTNVLIRQETNKDASVSDYGLNTLFDMWSSPNHWVTGYWAPEVLRTQKFSSKSDVYSFGVLLLELLTGKSPDQTSADQNDFPMWVQFVVCEEPKVEILDMELSSGENEKEMLQMMRIAKDCVSIVPHQRPTMLKVVSMMEEMETVETSLNNEQSKGYIDKLVTKTLETPSSIVTT</sequence>
<dbReference type="EMBL" id="SZYD01000019">
    <property type="protein sequence ID" value="KAD2393842.1"/>
    <property type="molecule type" value="Genomic_DNA"/>
</dbReference>
<dbReference type="Pfam" id="PF07714">
    <property type="entry name" value="PK_Tyr_Ser-Thr"/>
    <property type="match status" value="1"/>
</dbReference>
<evidence type="ECO:0000313" key="11">
    <source>
        <dbReference type="Proteomes" id="UP000326396"/>
    </source>
</evidence>
<dbReference type="Gene3D" id="3.30.200.20">
    <property type="entry name" value="Phosphorylase Kinase, domain 1"/>
    <property type="match status" value="2"/>
</dbReference>
<evidence type="ECO:0000256" key="1">
    <source>
        <dbReference type="ARBA" id="ARBA00004370"/>
    </source>
</evidence>
<keyword evidence="11" id="KW-1185">Reference proteome</keyword>
<feature type="chain" id="PRO_5024375064" description="Protein kinase domain-containing protein" evidence="8">
    <location>
        <begin position="21"/>
        <end position="927"/>
    </location>
</feature>
<feature type="domain" description="Protein kinase" evidence="9">
    <location>
        <begin position="625"/>
        <end position="894"/>
    </location>
</feature>
<keyword evidence="5 7" id="KW-1133">Transmembrane helix</keyword>
<organism evidence="10 11">
    <name type="scientific">Mikania micrantha</name>
    <name type="common">bitter vine</name>
    <dbReference type="NCBI Taxonomy" id="192012"/>
    <lineage>
        <taxon>Eukaryota</taxon>
        <taxon>Viridiplantae</taxon>
        <taxon>Streptophyta</taxon>
        <taxon>Embryophyta</taxon>
        <taxon>Tracheophyta</taxon>
        <taxon>Spermatophyta</taxon>
        <taxon>Magnoliopsida</taxon>
        <taxon>eudicotyledons</taxon>
        <taxon>Gunneridae</taxon>
        <taxon>Pentapetalae</taxon>
        <taxon>asterids</taxon>
        <taxon>campanulids</taxon>
        <taxon>Asterales</taxon>
        <taxon>Asteraceae</taxon>
        <taxon>Asteroideae</taxon>
        <taxon>Heliantheae alliance</taxon>
        <taxon>Eupatorieae</taxon>
        <taxon>Mikania</taxon>
    </lineage>
</organism>
<dbReference type="Pfam" id="PF00560">
    <property type="entry name" value="LRR_1"/>
    <property type="match status" value="2"/>
</dbReference>
<dbReference type="PANTHER" id="PTHR48007">
    <property type="entry name" value="LEUCINE-RICH REPEAT RECEPTOR-LIKE PROTEIN KINASE PXC1"/>
    <property type="match status" value="1"/>
</dbReference>
<dbReference type="SUPFAM" id="SSF52058">
    <property type="entry name" value="L domain-like"/>
    <property type="match status" value="1"/>
</dbReference>
<keyword evidence="6 7" id="KW-0472">Membrane</keyword>
<keyword evidence="8" id="KW-0732">Signal</keyword>
<evidence type="ECO:0000256" key="3">
    <source>
        <dbReference type="ARBA" id="ARBA00022692"/>
    </source>
</evidence>
<comment type="caution">
    <text evidence="10">The sequence shown here is derived from an EMBL/GenBank/DDBJ whole genome shotgun (WGS) entry which is preliminary data.</text>
</comment>
<dbReference type="InterPro" id="IPR011009">
    <property type="entry name" value="Kinase-like_dom_sf"/>
</dbReference>
<feature type="transmembrane region" description="Helical" evidence="7">
    <location>
        <begin position="563"/>
        <end position="580"/>
    </location>
</feature>
<dbReference type="InterPro" id="IPR046959">
    <property type="entry name" value="PRK1-6/SRF4-like"/>
</dbReference>
<evidence type="ECO:0000313" key="10">
    <source>
        <dbReference type="EMBL" id="KAD2393842.1"/>
    </source>
</evidence>
<evidence type="ECO:0000256" key="7">
    <source>
        <dbReference type="SAM" id="Phobius"/>
    </source>
</evidence>
<dbReference type="Gene3D" id="1.10.510.10">
    <property type="entry name" value="Transferase(Phosphotransferase) domain 1"/>
    <property type="match status" value="2"/>
</dbReference>
<proteinExistence type="predicted"/>
<dbReference type="GO" id="GO:0004672">
    <property type="term" value="F:protein kinase activity"/>
    <property type="evidence" value="ECO:0007669"/>
    <property type="project" value="InterPro"/>
</dbReference>
<reference evidence="10 11" key="1">
    <citation type="submission" date="2019-05" db="EMBL/GenBank/DDBJ databases">
        <title>Mikania micrantha, genome provides insights into the molecular mechanism of rapid growth.</title>
        <authorList>
            <person name="Liu B."/>
        </authorList>
    </citation>
    <scope>NUCLEOTIDE SEQUENCE [LARGE SCALE GENOMIC DNA]</scope>
    <source>
        <strain evidence="10">NLD-2019</strain>
        <tissue evidence="10">Leaf</tissue>
    </source>
</reference>
<dbReference type="InterPro" id="IPR001245">
    <property type="entry name" value="Ser-Thr/Tyr_kinase_cat_dom"/>
</dbReference>
<accession>A0A5N6LNN6</accession>
<feature type="signal peptide" evidence="8">
    <location>
        <begin position="1"/>
        <end position="20"/>
    </location>
</feature>
<evidence type="ECO:0000256" key="8">
    <source>
        <dbReference type="SAM" id="SignalP"/>
    </source>
</evidence>
<dbReference type="PROSITE" id="PS50011">
    <property type="entry name" value="PROTEIN_KINASE_DOM"/>
    <property type="match status" value="2"/>
</dbReference>
<dbReference type="OrthoDB" id="1718814at2759"/>
<gene>
    <name evidence="10" type="ORF">E3N88_40819</name>
</gene>
<dbReference type="GO" id="GO:0016020">
    <property type="term" value="C:membrane"/>
    <property type="evidence" value="ECO:0007669"/>
    <property type="project" value="UniProtKB-SubCell"/>
</dbReference>
<dbReference type="Pfam" id="PF08263">
    <property type="entry name" value="LRRNT_2"/>
    <property type="match status" value="1"/>
</dbReference>
<dbReference type="SUPFAM" id="SSF56112">
    <property type="entry name" value="Protein kinase-like (PK-like)"/>
    <property type="match status" value="2"/>
</dbReference>
<dbReference type="PANTHER" id="PTHR48007:SF4">
    <property type="entry name" value="LEUCINE-RICH REPEAT RECEPTOR-LIKE PROTEIN KINASE PXC1"/>
    <property type="match status" value="1"/>
</dbReference>
<dbReference type="InterPro" id="IPR001611">
    <property type="entry name" value="Leu-rich_rpt"/>
</dbReference>
<evidence type="ECO:0000256" key="5">
    <source>
        <dbReference type="ARBA" id="ARBA00022989"/>
    </source>
</evidence>
<keyword evidence="4" id="KW-0677">Repeat</keyword>
<feature type="domain" description="Protein kinase" evidence="9">
    <location>
        <begin position="269"/>
        <end position="542"/>
    </location>
</feature>
<comment type="subcellular location">
    <subcellularLocation>
        <location evidence="1">Membrane</location>
    </subcellularLocation>
</comment>
<evidence type="ECO:0000256" key="4">
    <source>
        <dbReference type="ARBA" id="ARBA00022737"/>
    </source>
</evidence>
<name>A0A5N6LNN6_9ASTR</name>
<dbReference type="InterPro" id="IPR032675">
    <property type="entry name" value="LRR_dom_sf"/>
</dbReference>
<dbReference type="InterPro" id="IPR000719">
    <property type="entry name" value="Prot_kinase_dom"/>
</dbReference>
<keyword evidence="2" id="KW-0433">Leucine-rich repeat</keyword>
<keyword evidence="3 7" id="KW-0812">Transmembrane</keyword>
<dbReference type="GO" id="GO:0005524">
    <property type="term" value="F:ATP binding"/>
    <property type="evidence" value="ECO:0007669"/>
    <property type="project" value="InterPro"/>
</dbReference>
<dbReference type="InterPro" id="IPR013210">
    <property type="entry name" value="LRR_N_plant-typ"/>
</dbReference>